<dbReference type="GO" id="GO:0006606">
    <property type="term" value="P:protein import into nucleus"/>
    <property type="evidence" value="ECO:0007669"/>
    <property type="project" value="TreeGrafter"/>
</dbReference>
<dbReference type="SMART" id="SM00913">
    <property type="entry name" value="IBN_N"/>
    <property type="match status" value="1"/>
</dbReference>
<dbReference type="PANTHER" id="PTHR10997:SF7">
    <property type="entry name" value="IMPORTIN-11"/>
    <property type="match status" value="1"/>
</dbReference>
<dbReference type="Gene3D" id="1.25.10.10">
    <property type="entry name" value="Leucine-rich Repeat Variant"/>
    <property type="match status" value="1"/>
</dbReference>
<sequence>MNTVAEILELACSSDPESIKIAETQYAEWSTKHGFHSMLGQIFANDMYAEKVRLMALIWLKNAVQKYWRPSLPNALSDEEKFTIKMCLLQVYWRSPPIMAKQMAEIIARIVRNEPLNGWPQLLPDLMEKIQGTDGISQVRGLLMLLHVVKALSARPTIQEKKHFEQFTGEIYQFMANAWLYLMRLFMTGVNEAKSVEELSPILEKAVLALKIVKRLNLNGVYKPHQNEMSNEFWRNYLPPIDELLHCRMFMLQKPDYQGIMEPFEKYIVRHMKLLYEYQERHIGSFLEFAPAVLDFAYQHVFGDKSALVVDGNRVHFQAFAIYCFNLIKSQLGYDEKVPRYSPDIDRSMVKVTDGFFNSERLRVTVDKLISVFFLLTEVEMNIWEDDPEEYVGEDTGDSWKYSMRASAEMLFVLICKCYNKEITPRLQDLVRAIQQVELSPMTPAQDILYKEAIYNAIGIASFRLFDELDFDSWFVNYLVKELQVRDPAVKCIRRRIIWLVGTWTAVKFDRELRPNVYEACGMLLDPDEDLVVRLVASQTLKNILDDFEFNPEQFLPYLEVTFVRLYNLLQNVCECETKMNILKTMSFIIQKMSFSIKGHANQLVEYLPILWEQSGDNYMQKTVIVSTMRDIIQALSCIPDTLVGFIYEILIHSTNIEDDMHVYLIDEGLELWLKTIQYCRVPNENLVKLAGNLIPIIESSSTYLRTCLHIVQAYILLIPEFFMTNFGPPLVSKLMELQQDMRSEGIIMIHSMYILMLKSDANLAVQVLKPALLHVFKCVYESDVYVSELRIYIQIIARVLAMHQPAFGELIQMMGKSDAFEKIFEVILEKYHLAQNNEERKLLALAIGSVMTKPVDAIYLNMPVIMEKLQRAMLNIIQDDEETGQKIDSLIISHENEITYDDMLDIDAFDESTPHFERLQKLGLSDPIHTVPIHEFIQSQITTIRQQLGEERYRALMLTIDGDTLNEASIFLNLYIPIPEHNSTKTESTMD</sequence>
<dbReference type="Pfam" id="PF03810">
    <property type="entry name" value="IBN_N"/>
    <property type="match status" value="1"/>
</dbReference>
<name>A0A336M1T8_CULSO</name>
<dbReference type="GO" id="GO:0005829">
    <property type="term" value="C:cytosol"/>
    <property type="evidence" value="ECO:0007669"/>
    <property type="project" value="TreeGrafter"/>
</dbReference>
<reference evidence="6" key="1">
    <citation type="submission" date="2018-07" db="EMBL/GenBank/DDBJ databases">
        <authorList>
            <person name="Quirk P.G."/>
            <person name="Krulwich T.A."/>
        </authorList>
    </citation>
    <scope>NUCLEOTIDE SEQUENCE</scope>
</reference>
<dbReference type="GO" id="GO:0005635">
    <property type="term" value="C:nuclear envelope"/>
    <property type="evidence" value="ECO:0007669"/>
    <property type="project" value="TreeGrafter"/>
</dbReference>
<dbReference type="InterPro" id="IPR016024">
    <property type="entry name" value="ARM-type_fold"/>
</dbReference>
<comment type="subcellular location">
    <subcellularLocation>
        <location evidence="1">Nucleus</location>
    </subcellularLocation>
</comment>
<keyword evidence="4" id="KW-0539">Nucleus</keyword>
<keyword evidence="3" id="KW-0813">Transport</keyword>
<evidence type="ECO:0000256" key="2">
    <source>
        <dbReference type="ARBA" id="ARBA00007991"/>
    </source>
</evidence>
<organism evidence="6">
    <name type="scientific">Culicoides sonorensis</name>
    <name type="common">Biting midge</name>
    <dbReference type="NCBI Taxonomy" id="179676"/>
    <lineage>
        <taxon>Eukaryota</taxon>
        <taxon>Metazoa</taxon>
        <taxon>Ecdysozoa</taxon>
        <taxon>Arthropoda</taxon>
        <taxon>Hexapoda</taxon>
        <taxon>Insecta</taxon>
        <taxon>Pterygota</taxon>
        <taxon>Neoptera</taxon>
        <taxon>Endopterygota</taxon>
        <taxon>Diptera</taxon>
        <taxon>Nematocera</taxon>
        <taxon>Chironomoidea</taxon>
        <taxon>Ceratopogonidae</taxon>
        <taxon>Ceratopogoninae</taxon>
        <taxon>Culicoides</taxon>
        <taxon>Monoculicoides</taxon>
    </lineage>
</organism>
<dbReference type="SUPFAM" id="SSF48371">
    <property type="entry name" value="ARM repeat"/>
    <property type="match status" value="1"/>
</dbReference>
<dbReference type="OMA" id="SFHYVFH"/>
<evidence type="ECO:0000313" key="6">
    <source>
        <dbReference type="EMBL" id="SSX24205.1"/>
    </source>
</evidence>
<accession>A0A336M1T8</accession>
<proteinExistence type="inferred from homology"/>
<evidence type="ECO:0000259" key="5">
    <source>
        <dbReference type="PROSITE" id="PS50166"/>
    </source>
</evidence>
<dbReference type="InterPro" id="IPR001494">
    <property type="entry name" value="Importin-beta_N"/>
</dbReference>
<dbReference type="InterPro" id="IPR058669">
    <property type="entry name" value="TPR_IPO7/11-like"/>
</dbReference>
<dbReference type="VEuPathDB" id="VectorBase:CSON010450"/>
<evidence type="ECO:0000256" key="1">
    <source>
        <dbReference type="ARBA" id="ARBA00004123"/>
    </source>
</evidence>
<feature type="domain" description="Importin N-terminal" evidence="5">
    <location>
        <begin position="22"/>
        <end position="94"/>
    </location>
</feature>
<dbReference type="PANTHER" id="PTHR10997">
    <property type="entry name" value="IMPORTIN-7, 8, 11"/>
    <property type="match status" value="1"/>
</dbReference>
<dbReference type="AlphaFoldDB" id="A0A336M1T8"/>
<dbReference type="GO" id="GO:0031267">
    <property type="term" value="F:small GTPase binding"/>
    <property type="evidence" value="ECO:0007669"/>
    <property type="project" value="InterPro"/>
</dbReference>
<dbReference type="PROSITE" id="PS50166">
    <property type="entry name" value="IMPORTIN_B_NT"/>
    <property type="match status" value="1"/>
</dbReference>
<comment type="similarity">
    <text evidence="2">Belongs to the importin beta family.</text>
</comment>
<dbReference type="InterPro" id="IPR011989">
    <property type="entry name" value="ARM-like"/>
</dbReference>
<dbReference type="EMBL" id="UFQT01000424">
    <property type="protein sequence ID" value="SSX24205.1"/>
    <property type="molecule type" value="Genomic_DNA"/>
</dbReference>
<dbReference type="Pfam" id="PF25758">
    <property type="entry name" value="TPR_IPO11"/>
    <property type="match status" value="1"/>
</dbReference>
<evidence type="ECO:0000256" key="3">
    <source>
        <dbReference type="ARBA" id="ARBA00022448"/>
    </source>
</evidence>
<evidence type="ECO:0000256" key="4">
    <source>
        <dbReference type="ARBA" id="ARBA00023242"/>
    </source>
</evidence>
<protein>
    <submittedName>
        <fullName evidence="6">CSON010450 protein</fullName>
    </submittedName>
</protein>
<gene>
    <name evidence="6" type="primary">CSON010450</name>
</gene>